<proteinExistence type="predicted"/>
<evidence type="ECO:0000313" key="2">
    <source>
        <dbReference type="Proteomes" id="UP000515733"/>
    </source>
</evidence>
<reference evidence="1 2" key="1">
    <citation type="submission" date="2020-03" db="EMBL/GenBank/DDBJ databases">
        <authorList>
            <consortium name="Genoscope - CEA"/>
            <person name="William W."/>
        </authorList>
    </citation>
    <scope>NUCLEOTIDE SEQUENCE [LARGE SCALE GENOMIC DNA]</scope>
    <source>
        <strain evidence="2">DSM 16959</strain>
    </source>
</reference>
<evidence type="ECO:0000313" key="1">
    <source>
        <dbReference type="EMBL" id="CAB1368372.1"/>
    </source>
</evidence>
<name>A0A6S6XZP0_9PROT</name>
<keyword evidence="2" id="KW-1185">Reference proteome</keyword>
<accession>A0A6S6XZP0</accession>
<gene>
    <name evidence="1" type="ORF">DENOEST_1207</name>
</gene>
<protein>
    <submittedName>
        <fullName evidence="1">Uncharacterized protein</fullName>
    </submittedName>
</protein>
<sequence>MEDLRLASHELLKMQHTVTQVNDPGRKSLT</sequence>
<dbReference type="EMBL" id="LR778301">
    <property type="protein sequence ID" value="CAB1368372.1"/>
    <property type="molecule type" value="Genomic_DNA"/>
</dbReference>
<organism evidence="1 2">
    <name type="scientific">Denitratisoma oestradiolicum</name>
    <dbReference type="NCBI Taxonomy" id="311182"/>
    <lineage>
        <taxon>Bacteria</taxon>
        <taxon>Pseudomonadati</taxon>
        <taxon>Pseudomonadota</taxon>
        <taxon>Betaproteobacteria</taxon>
        <taxon>Nitrosomonadales</taxon>
        <taxon>Sterolibacteriaceae</taxon>
        <taxon>Denitratisoma</taxon>
    </lineage>
</organism>
<dbReference type="KEGG" id="doe:DENOEST_1207"/>
<dbReference type="Proteomes" id="UP000515733">
    <property type="component" value="Chromosome"/>
</dbReference>
<dbReference type="AlphaFoldDB" id="A0A6S6XZP0"/>